<comment type="caution">
    <text evidence="1">The sequence shown here is derived from an EMBL/GenBank/DDBJ whole genome shotgun (WGS) entry which is preliminary data.</text>
</comment>
<proteinExistence type="predicted"/>
<protein>
    <recommendedName>
        <fullName evidence="3">PH domain-containing protein</fullName>
    </recommendedName>
</protein>
<dbReference type="Proteomes" id="UP000248887">
    <property type="component" value="Unassembled WGS sequence"/>
</dbReference>
<organism evidence="1 2">
    <name type="scientific">Ancylobacter novellus</name>
    <name type="common">Thiobacillus novellus</name>
    <dbReference type="NCBI Taxonomy" id="921"/>
    <lineage>
        <taxon>Bacteria</taxon>
        <taxon>Pseudomonadati</taxon>
        <taxon>Pseudomonadota</taxon>
        <taxon>Alphaproteobacteria</taxon>
        <taxon>Hyphomicrobiales</taxon>
        <taxon>Xanthobacteraceae</taxon>
        <taxon>Ancylobacter</taxon>
    </lineage>
</organism>
<sequence length="110" mass="12351">MIPSTLGIGSVILWVWRSSFVYRVDQNGIQLRSGREIPWSDVQSLLTRKGAGEAAGTVSRLDLTYSGGRARIVSSWLENGEEVAEAVRTGLREFRKTGTPMRSHYVQRRK</sequence>
<evidence type="ECO:0000313" key="2">
    <source>
        <dbReference type="Proteomes" id="UP000248887"/>
    </source>
</evidence>
<accession>A0A2W5TAG9</accession>
<dbReference type="AlphaFoldDB" id="A0A2W5TAG9"/>
<name>A0A2W5TAG9_ANCNO</name>
<gene>
    <name evidence="1" type="ORF">DI549_08415</name>
</gene>
<evidence type="ECO:0000313" key="1">
    <source>
        <dbReference type="EMBL" id="PZQ83360.1"/>
    </source>
</evidence>
<reference evidence="1 2" key="1">
    <citation type="submission" date="2017-08" db="EMBL/GenBank/DDBJ databases">
        <title>Infants hospitalized years apart are colonized by the same room-sourced microbial strains.</title>
        <authorList>
            <person name="Brooks B."/>
            <person name="Olm M.R."/>
            <person name="Firek B.A."/>
            <person name="Baker R."/>
            <person name="Thomas B.C."/>
            <person name="Morowitz M.J."/>
            <person name="Banfield J.F."/>
        </authorList>
    </citation>
    <scope>NUCLEOTIDE SEQUENCE [LARGE SCALE GENOMIC DNA]</scope>
    <source>
        <strain evidence="1">S2_005_001_R2_27</strain>
    </source>
</reference>
<dbReference type="EMBL" id="QFQD01000020">
    <property type="protein sequence ID" value="PZQ83360.1"/>
    <property type="molecule type" value="Genomic_DNA"/>
</dbReference>
<evidence type="ECO:0008006" key="3">
    <source>
        <dbReference type="Google" id="ProtNLM"/>
    </source>
</evidence>